<dbReference type="InterPro" id="IPR014729">
    <property type="entry name" value="Rossmann-like_a/b/a_fold"/>
</dbReference>
<dbReference type="SUPFAM" id="SSF55811">
    <property type="entry name" value="Nudix"/>
    <property type="match status" value="1"/>
</dbReference>
<dbReference type="InterPro" id="IPR002319">
    <property type="entry name" value="Phenylalanyl-tRNA_Synthase"/>
</dbReference>
<evidence type="ECO:0000256" key="10">
    <source>
        <dbReference type="ARBA" id="ARBA00022840"/>
    </source>
</evidence>
<evidence type="ECO:0000256" key="1">
    <source>
        <dbReference type="ARBA" id="ARBA00001947"/>
    </source>
</evidence>
<evidence type="ECO:0000313" key="19">
    <source>
        <dbReference type="Proteomes" id="UP001153678"/>
    </source>
</evidence>
<dbReference type="InterPro" id="IPR013022">
    <property type="entry name" value="Xyl_isomerase-like_TIM-brl"/>
</dbReference>
<evidence type="ECO:0000256" key="3">
    <source>
        <dbReference type="ARBA" id="ARBA00005340"/>
    </source>
</evidence>
<dbReference type="InterPro" id="IPR015797">
    <property type="entry name" value="NUDIX_hydrolase-like_dom_sf"/>
</dbReference>
<organism evidence="18 19">
    <name type="scientific">Funneliformis geosporum</name>
    <dbReference type="NCBI Taxonomy" id="1117311"/>
    <lineage>
        <taxon>Eukaryota</taxon>
        <taxon>Fungi</taxon>
        <taxon>Fungi incertae sedis</taxon>
        <taxon>Mucoromycota</taxon>
        <taxon>Glomeromycotina</taxon>
        <taxon>Glomeromycetes</taxon>
        <taxon>Glomerales</taxon>
        <taxon>Glomeraceae</taxon>
        <taxon>Funneliformis</taxon>
    </lineage>
</organism>
<dbReference type="Pfam" id="PF00293">
    <property type="entry name" value="NUDIX"/>
    <property type="match status" value="1"/>
</dbReference>
<dbReference type="PROSITE" id="PS00893">
    <property type="entry name" value="NUDIX_BOX"/>
    <property type="match status" value="1"/>
</dbReference>
<dbReference type="GO" id="GO:0003677">
    <property type="term" value="F:DNA binding"/>
    <property type="evidence" value="ECO:0007669"/>
    <property type="project" value="InterPro"/>
</dbReference>
<dbReference type="NCBIfam" id="TIGR00587">
    <property type="entry name" value="nfo"/>
    <property type="match status" value="1"/>
</dbReference>
<dbReference type="Gene3D" id="3.40.50.620">
    <property type="entry name" value="HUPs"/>
    <property type="match status" value="2"/>
</dbReference>
<dbReference type="OrthoDB" id="2445969at2759"/>
<dbReference type="GO" id="GO:0004814">
    <property type="term" value="F:arginine-tRNA ligase activity"/>
    <property type="evidence" value="ECO:0007669"/>
    <property type="project" value="InterPro"/>
</dbReference>
<dbReference type="Gene3D" id="3.30.930.10">
    <property type="entry name" value="Bira Bifunctional Protein, Domain 2"/>
    <property type="match status" value="1"/>
</dbReference>
<dbReference type="Gene3D" id="3.90.79.10">
    <property type="entry name" value="Nucleoside Triphosphate Pyrophosphohydrolase"/>
    <property type="match status" value="1"/>
</dbReference>
<keyword evidence="9" id="KW-0862">Zinc</keyword>
<proteinExistence type="inferred from homology"/>
<keyword evidence="14" id="KW-0234">DNA repair</keyword>
<keyword evidence="12" id="KW-0648">Protein biosynthesis</keyword>
<dbReference type="GO" id="GO:0008081">
    <property type="term" value="F:phosphoric diester hydrolase activity"/>
    <property type="evidence" value="ECO:0007669"/>
    <property type="project" value="TreeGrafter"/>
</dbReference>
<dbReference type="InterPro" id="IPR006195">
    <property type="entry name" value="aa-tRNA-synth_II"/>
</dbReference>
<evidence type="ECO:0000256" key="8">
    <source>
        <dbReference type="ARBA" id="ARBA00022801"/>
    </source>
</evidence>
<dbReference type="InterPro" id="IPR018246">
    <property type="entry name" value="AP_endonuc_F2_Zn_BS"/>
</dbReference>
<evidence type="ECO:0000256" key="11">
    <source>
        <dbReference type="ARBA" id="ARBA00022842"/>
    </source>
</evidence>
<dbReference type="Pfam" id="PF01261">
    <property type="entry name" value="AP_endonuc_2"/>
    <property type="match status" value="1"/>
</dbReference>
<dbReference type="GO" id="GO:0003906">
    <property type="term" value="F:DNA-(apurinic or apyrimidinic site) endonuclease activity"/>
    <property type="evidence" value="ECO:0007669"/>
    <property type="project" value="TreeGrafter"/>
</dbReference>
<dbReference type="SUPFAM" id="SSF47323">
    <property type="entry name" value="Anticodon-binding domain of a subclass of class I aminoacyl-tRNA synthetases"/>
    <property type="match status" value="1"/>
</dbReference>
<reference evidence="18" key="1">
    <citation type="submission" date="2022-08" db="EMBL/GenBank/DDBJ databases">
        <authorList>
            <person name="Kallberg Y."/>
            <person name="Tangrot J."/>
            <person name="Rosling A."/>
        </authorList>
    </citation>
    <scope>NUCLEOTIDE SEQUENCE</scope>
    <source>
        <strain evidence="18">Wild A</strain>
    </source>
</reference>
<dbReference type="GO" id="GO:0000049">
    <property type="term" value="F:tRNA binding"/>
    <property type="evidence" value="ECO:0007669"/>
    <property type="project" value="InterPro"/>
</dbReference>
<keyword evidence="8" id="KW-0378">Hydrolase</keyword>
<keyword evidence="5" id="KW-0479">Metal-binding</keyword>
<dbReference type="SUPFAM" id="SSF51658">
    <property type="entry name" value="Xylose isomerase-like"/>
    <property type="match status" value="1"/>
</dbReference>
<comment type="cofactor">
    <cofactor evidence="1">
        <name>Zn(2+)</name>
        <dbReference type="ChEBI" id="CHEBI:29105"/>
    </cofactor>
</comment>
<evidence type="ECO:0000256" key="15">
    <source>
        <dbReference type="SAM" id="Coils"/>
    </source>
</evidence>
<dbReference type="GO" id="GO:0004826">
    <property type="term" value="F:phenylalanine-tRNA ligase activity"/>
    <property type="evidence" value="ECO:0007669"/>
    <property type="project" value="InterPro"/>
</dbReference>
<dbReference type="InterPro" id="IPR036237">
    <property type="entry name" value="Xyl_isomerase-like_sf"/>
</dbReference>
<evidence type="ECO:0000256" key="2">
    <source>
        <dbReference type="ARBA" id="ARBA00004496"/>
    </source>
</evidence>
<dbReference type="InterPro" id="IPR005148">
    <property type="entry name" value="Arg-tRNA-synth_N"/>
</dbReference>
<keyword evidence="11" id="KW-0460">Magnesium</keyword>
<evidence type="ECO:0000256" key="14">
    <source>
        <dbReference type="ARBA" id="ARBA00023204"/>
    </source>
</evidence>
<dbReference type="Pfam" id="PF01409">
    <property type="entry name" value="tRNA-synt_2d"/>
    <property type="match status" value="1"/>
</dbReference>
<gene>
    <name evidence="18" type="ORF">FWILDA_LOCUS6112</name>
</gene>
<dbReference type="GO" id="GO:0005524">
    <property type="term" value="F:ATP binding"/>
    <property type="evidence" value="ECO:0007669"/>
    <property type="project" value="UniProtKB-KW"/>
</dbReference>
<dbReference type="PROSITE" id="PS00731">
    <property type="entry name" value="AP_NUCLEASE_F2_3"/>
    <property type="match status" value="1"/>
</dbReference>
<evidence type="ECO:0000256" key="5">
    <source>
        <dbReference type="ARBA" id="ARBA00022723"/>
    </source>
</evidence>
<feature type="compositionally biased region" description="Basic and acidic residues" evidence="16">
    <location>
        <begin position="24"/>
        <end position="33"/>
    </location>
</feature>
<keyword evidence="6" id="KW-0547">Nucleotide-binding</keyword>
<feature type="domain" description="Aminoacyl-transfer RNA synthetases class-II family profile" evidence="17">
    <location>
        <begin position="271"/>
        <end position="475"/>
    </location>
</feature>
<dbReference type="GO" id="GO:0006420">
    <property type="term" value="P:arginyl-tRNA aminoacylation"/>
    <property type="evidence" value="ECO:0007669"/>
    <property type="project" value="InterPro"/>
</dbReference>
<evidence type="ECO:0000256" key="16">
    <source>
        <dbReference type="SAM" id="MobiDB-lite"/>
    </source>
</evidence>
<evidence type="ECO:0000256" key="9">
    <source>
        <dbReference type="ARBA" id="ARBA00022833"/>
    </source>
</evidence>
<dbReference type="SUPFAM" id="SSF52374">
    <property type="entry name" value="Nucleotidylyl transferase"/>
    <property type="match status" value="2"/>
</dbReference>
<dbReference type="InterPro" id="IPR000086">
    <property type="entry name" value="NUDIX_hydrolase_dom"/>
</dbReference>
<evidence type="ECO:0000256" key="6">
    <source>
        <dbReference type="ARBA" id="ARBA00022741"/>
    </source>
</evidence>
<evidence type="ECO:0000256" key="7">
    <source>
        <dbReference type="ARBA" id="ARBA00022763"/>
    </source>
</evidence>
<dbReference type="GO" id="GO:0008270">
    <property type="term" value="F:zinc ion binding"/>
    <property type="evidence" value="ECO:0007669"/>
    <property type="project" value="InterPro"/>
</dbReference>
<comment type="subcellular location">
    <subcellularLocation>
        <location evidence="2">Cytoplasm</location>
    </subcellularLocation>
</comment>
<keyword evidence="13" id="KW-0030">Aminoacyl-tRNA synthetase</keyword>
<dbReference type="PROSITE" id="PS50862">
    <property type="entry name" value="AA_TRNA_LIGASE_II"/>
    <property type="match status" value="1"/>
</dbReference>
<dbReference type="SUPFAM" id="SSF55681">
    <property type="entry name" value="Class II aaRS and biotin synthetases"/>
    <property type="match status" value="1"/>
</dbReference>
<keyword evidence="7" id="KW-0227">DNA damage</keyword>
<dbReference type="GO" id="GO:0006284">
    <property type="term" value="P:base-excision repair"/>
    <property type="evidence" value="ECO:0007669"/>
    <property type="project" value="TreeGrafter"/>
</dbReference>
<protein>
    <submittedName>
        <fullName evidence="18">2366_t:CDS:1</fullName>
    </submittedName>
</protein>
<keyword evidence="10" id="KW-0067">ATP-binding</keyword>
<sequence length="1002" mass="114778">MHDAKNTFVEGGSVGGNKSIEYTGKSEETKKGVENFRMMKKRRREGSQEPDFYSSPERYKAPFLSIPKELLQCLKEGLANEIIIISSHRKGKLVSENQGKFDIFNRTFGKFPNCKISIYEVGIDKERGEGYERNTPHRSACKNLGSDKIFVLPDYKYSRQTQAPNIYHVKTTVSDVKDSDFAIAALELKNKQLEKDLKSIQQQRERENKNILNDWRRSDDISSIKKSLQETENFAEIETVKKKYLEKGGVISQLFQQVVDIYLEGKKIPLAGFHPLTKIIQKIYDIFVPLGYQVVESPEIESEECNFNKLNMPPHHPARAMQDTFYLNNNLLLRTHTTNIQSRILSENPNQELKIISAGKVYRRDDDDATHTHQFTQVDCFVVGKEISFAHLKGTLELLVKEIFGKKHFIRFRPSYFPFTEPSVEVDAACVRCQQRVEIAGAGLIHPQVLSNCGYDNQKFTGFAFAFGLERLLMIKEGVEDILGAVKEAISYESNALMIYLGAPQNARHRVALTELKIPEFKRVLVENKIDIDNVIVHGPYVLNMANAAREDIFSWSVEFLKKEIDRMEKIGLKTIVLHPGSAVDTPVNDSLSQLAKGINLVLRDNSTVRIALETMCGRGSEIGVSFEQLKHIMDKIEQKERIVIHVNDSSQELGAKIDRHENIGFGNIEANETPLEAAKREVFEETNLIIEDLEIVGEQAFDTKKPELPSDISADFALTLALPISYQTKQKPHQIAQEIIKATACPDLEYTITEQGYLNFRFPTSHFEHFFSETLVQEGQNLQAHFRHAFIGNTLANVYQFCGYQVVREYYINDRGGQINSLVNSVYYFYHQLQNITLLSSEKVTYAGQSSQEVAQKLITKWGRADHHGTIARLKSAYQLLDHKPESLQIILVQIVNLLIKEGHTKRFSKREGNTIELAEALQYMDIDQLKFFLLEKEPNQPLSINTELLKENKEKTRLYYIQYAYARCHQIFQKAQTKEKIVEENKPHHLVNYLYELARA</sequence>
<dbReference type="GO" id="GO:0005737">
    <property type="term" value="C:cytoplasm"/>
    <property type="evidence" value="ECO:0007669"/>
    <property type="project" value="UniProtKB-SubCell"/>
</dbReference>
<dbReference type="AlphaFoldDB" id="A0A9W4WYQ4"/>
<comment type="caution">
    <text evidence="18">The sequence shown here is derived from an EMBL/GenBank/DDBJ whole genome shotgun (WGS) entry which is preliminary data.</text>
</comment>
<dbReference type="PANTHER" id="PTHR21445">
    <property type="entry name" value="ENDONUCLEASE IV ENDODEOXYRIBONUCLEASE IV"/>
    <property type="match status" value="1"/>
</dbReference>
<dbReference type="SMART" id="SM00518">
    <property type="entry name" value="AP2Ec"/>
    <property type="match status" value="1"/>
</dbReference>
<keyword evidence="19" id="KW-1185">Reference proteome</keyword>
<dbReference type="InterPro" id="IPR045864">
    <property type="entry name" value="aa-tRNA-synth_II/BPL/LPL"/>
</dbReference>
<evidence type="ECO:0000259" key="17">
    <source>
        <dbReference type="PROSITE" id="PS50862"/>
    </source>
</evidence>
<name>A0A9W4WYQ4_9GLOM</name>
<evidence type="ECO:0000313" key="18">
    <source>
        <dbReference type="EMBL" id="CAI2173491.1"/>
    </source>
</evidence>
<comment type="similarity">
    <text evidence="3">Belongs to the AP endonuclease 2 family.</text>
</comment>
<accession>A0A9W4WYQ4</accession>
<dbReference type="EMBL" id="CAMKVN010001071">
    <property type="protein sequence ID" value="CAI2173491.1"/>
    <property type="molecule type" value="Genomic_DNA"/>
</dbReference>
<dbReference type="NCBIfam" id="TIGR00468">
    <property type="entry name" value="pheS"/>
    <property type="match status" value="1"/>
</dbReference>
<dbReference type="InterPro" id="IPR020084">
    <property type="entry name" value="NUDIX_hydrolase_CS"/>
</dbReference>
<dbReference type="GO" id="GO:0006432">
    <property type="term" value="P:phenylalanyl-tRNA aminoacylation"/>
    <property type="evidence" value="ECO:0007669"/>
    <property type="project" value="InterPro"/>
</dbReference>
<evidence type="ECO:0000256" key="13">
    <source>
        <dbReference type="ARBA" id="ARBA00023146"/>
    </source>
</evidence>
<dbReference type="PROSITE" id="PS51432">
    <property type="entry name" value="AP_NUCLEASE_F2_4"/>
    <property type="match status" value="1"/>
</dbReference>
<dbReference type="SMART" id="SM01016">
    <property type="entry name" value="Arg_tRNA_synt_N"/>
    <property type="match status" value="1"/>
</dbReference>
<dbReference type="InterPro" id="IPR001719">
    <property type="entry name" value="AP_endonuc_2"/>
</dbReference>
<dbReference type="InterPro" id="IPR009080">
    <property type="entry name" value="tRNAsynth_Ia_anticodon-bd"/>
</dbReference>
<dbReference type="InterPro" id="IPR004529">
    <property type="entry name" value="Phe-tRNA-synth_IIc_asu"/>
</dbReference>
<dbReference type="CDD" id="cd00496">
    <property type="entry name" value="PheRS_alpha_core"/>
    <property type="match status" value="1"/>
</dbReference>
<dbReference type="Proteomes" id="UP001153678">
    <property type="component" value="Unassembled WGS sequence"/>
</dbReference>
<dbReference type="Gene3D" id="3.20.20.150">
    <property type="entry name" value="Divalent-metal-dependent TIM barrel enzymes"/>
    <property type="match status" value="1"/>
</dbReference>
<evidence type="ECO:0000256" key="12">
    <source>
        <dbReference type="ARBA" id="ARBA00022917"/>
    </source>
</evidence>
<keyword evidence="4" id="KW-0436">Ligase</keyword>
<dbReference type="InterPro" id="IPR036695">
    <property type="entry name" value="Arg-tRNA-synth_N_sf"/>
</dbReference>
<feature type="region of interest" description="Disordered" evidence="16">
    <location>
        <begin position="1"/>
        <end position="33"/>
    </location>
</feature>
<keyword evidence="15" id="KW-0175">Coiled coil</keyword>
<feature type="coiled-coil region" evidence="15">
    <location>
        <begin position="183"/>
        <end position="210"/>
    </location>
</feature>
<dbReference type="SUPFAM" id="SSF55190">
    <property type="entry name" value="Arginyl-tRNA synthetase (ArgRS), N-terminal 'additional' domain"/>
    <property type="match status" value="1"/>
</dbReference>
<evidence type="ECO:0000256" key="4">
    <source>
        <dbReference type="ARBA" id="ARBA00022598"/>
    </source>
</evidence>
<dbReference type="PANTHER" id="PTHR21445:SF0">
    <property type="entry name" value="APURINIC-APYRIMIDINIC ENDONUCLEASE"/>
    <property type="match status" value="1"/>
</dbReference>